<keyword evidence="8" id="KW-1185">Reference proteome</keyword>
<evidence type="ECO:0000256" key="1">
    <source>
        <dbReference type="ARBA" id="ARBA00004141"/>
    </source>
</evidence>
<keyword evidence="5 6" id="KW-0472">Membrane</keyword>
<evidence type="ECO:0000256" key="3">
    <source>
        <dbReference type="ARBA" id="ARBA00022692"/>
    </source>
</evidence>
<dbReference type="PIRSF" id="PIRSF005859">
    <property type="entry name" value="PBR"/>
    <property type="match status" value="1"/>
</dbReference>
<feature type="transmembrane region" description="Helical" evidence="6">
    <location>
        <begin position="52"/>
        <end position="70"/>
    </location>
</feature>
<dbReference type="Proteomes" id="UP000738431">
    <property type="component" value="Chromosome"/>
</dbReference>
<dbReference type="Pfam" id="PF03073">
    <property type="entry name" value="TspO_MBR"/>
    <property type="match status" value="1"/>
</dbReference>
<feature type="transmembrane region" description="Helical" evidence="6">
    <location>
        <begin position="106"/>
        <end position="124"/>
    </location>
</feature>
<reference evidence="7 8" key="1">
    <citation type="submission" date="2021-08" db="EMBL/GenBank/DDBJ databases">
        <authorList>
            <person name="Zhang D."/>
            <person name="Zhang A."/>
            <person name="Wang L."/>
        </authorList>
    </citation>
    <scope>NUCLEOTIDE SEQUENCE [LARGE SCALE GENOMIC DNA]</scope>
    <source>
        <strain evidence="7 8">WL0086</strain>
    </source>
</reference>
<reference evidence="7 8" key="2">
    <citation type="submission" date="2023-12" db="EMBL/GenBank/DDBJ databases">
        <title>Description of an unclassified Opitutus bacterium of Verrucomicrobiota.</title>
        <authorList>
            <person name="Zhang D.-F."/>
        </authorList>
    </citation>
    <scope>NUCLEOTIDE SEQUENCE [LARGE SCALE GENOMIC DNA]</scope>
    <source>
        <strain evidence="7 8">WL0086</strain>
    </source>
</reference>
<name>A0ABZ1C272_9BACT</name>
<dbReference type="PANTHER" id="PTHR10057">
    <property type="entry name" value="PERIPHERAL-TYPE BENZODIAZEPINE RECEPTOR"/>
    <property type="match status" value="1"/>
</dbReference>
<evidence type="ECO:0000256" key="6">
    <source>
        <dbReference type="SAM" id="Phobius"/>
    </source>
</evidence>
<keyword evidence="4 6" id="KW-1133">Transmembrane helix</keyword>
<evidence type="ECO:0000256" key="4">
    <source>
        <dbReference type="ARBA" id="ARBA00022989"/>
    </source>
</evidence>
<dbReference type="EMBL" id="CP139781">
    <property type="protein sequence ID" value="WRQ85645.1"/>
    <property type="molecule type" value="Genomic_DNA"/>
</dbReference>
<comment type="subcellular location">
    <subcellularLocation>
        <location evidence="1">Membrane</location>
        <topology evidence="1">Multi-pass membrane protein</topology>
    </subcellularLocation>
</comment>
<gene>
    <name evidence="7" type="ORF">K1X11_012605</name>
</gene>
<sequence length="158" mass="17806">MRLRPWLALILFLLAAFLVAAIGGGATASSVREWYPTIAKPSWTPPSWVFGPAWTTLYILMSIAAWRVWCRREALEGAALTLRLHGVQLVLNALWSILFFGLRNPALALIEILLLWAVLATLQLRLFRHDRVAGALWVPYLAWVSFATALNAAIWWLN</sequence>
<feature type="transmembrane region" description="Helical" evidence="6">
    <location>
        <begin position="136"/>
        <end position="157"/>
    </location>
</feature>
<dbReference type="InterPro" id="IPR004307">
    <property type="entry name" value="TspO_MBR"/>
</dbReference>
<dbReference type="CDD" id="cd15904">
    <property type="entry name" value="TSPO_MBR"/>
    <property type="match status" value="1"/>
</dbReference>
<keyword evidence="3 6" id="KW-0812">Transmembrane</keyword>
<dbReference type="Gene3D" id="1.20.1260.100">
    <property type="entry name" value="TspO/MBR protein"/>
    <property type="match status" value="1"/>
</dbReference>
<dbReference type="InterPro" id="IPR038330">
    <property type="entry name" value="TspO/MBR-related_sf"/>
</dbReference>
<proteinExistence type="inferred from homology"/>
<evidence type="ECO:0000256" key="5">
    <source>
        <dbReference type="ARBA" id="ARBA00023136"/>
    </source>
</evidence>
<feature type="transmembrane region" description="Helical" evidence="6">
    <location>
        <begin position="82"/>
        <end position="100"/>
    </location>
</feature>
<accession>A0ABZ1C272</accession>
<evidence type="ECO:0000313" key="8">
    <source>
        <dbReference type="Proteomes" id="UP000738431"/>
    </source>
</evidence>
<protein>
    <submittedName>
        <fullName evidence="7">TspO/MBR family protein</fullName>
    </submittedName>
</protein>
<evidence type="ECO:0000256" key="2">
    <source>
        <dbReference type="ARBA" id="ARBA00007524"/>
    </source>
</evidence>
<evidence type="ECO:0000313" key="7">
    <source>
        <dbReference type="EMBL" id="WRQ85645.1"/>
    </source>
</evidence>
<organism evidence="7 8">
    <name type="scientific">Actomonas aquatica</name>
    <dbReference type="NCBI Taxonomy" id="2866162"/>
    <lineage>
        <taxon>Bacteria</taxon>
        <taxon>Pseudomonadati</taxon>
        <taxon>Verrucomicrobiota</taxon>
        <taxon>Opitutia</taxon>
        <taxon>Opitutales</taxon>
        <taxon>Opitutaceae</taxon>
        <taxon>Actomonas</taxon>
    </lineage>
</organism>
<dbReference type="RefSeq" id="WP_221032813.1">
    <property type="nucleotide sequence ID" value="NZ_CP139781.1"/>
</dbReference>
<dbReference type="PANTHER" id="PTHR10057:SF0">
    <property type="entry name" value="TRANSLOCATOR PROTEIN"/>
    <property type="match status" value="1"/>
</dbReference>
<comment type="similarity">
    <text evidence="2">Belongs to the TspO/BZRP family.</text>
</comment>